<dbReference type="EMBL" id="QMEY01000004">
    <property type="protein sequence ID" value="RBQ19784.1"/>
    <property type="molecule type" value="Genomic_DNA"/>
</dbReference>
<dbReference type="NCBIfam" id="NF038083">
    <property type="entry name" value="CU044_5270_fam"/>
    <property type="match status" value="1"/>
</dbReference>
<evidence type="ECO:0000313" key="3">
    <source>
        <dbReference type="EMBL" id="RBQ19784.1"/>
    </source>
</evidence>
<name>A0A366M2G6_9ACTN</name>
<feature type="compositionally biased region" description="Basic and acidic residues" evidence="1">
    <location>
        <begin position="1"/>
        <end position="18"/>
    </location>
</feature>
<feature type="compositionally biased region" description="Polar residues" evidence="1">
    <location>
        <begin position="292"/>
        <end position="302"/>
    </location>
</feature>
<organism evidence="3 4">
    <name type="scientific">Spongiactinospora rosea</name>
    <dbReference type="NCBI Taxonomy" id="2248750"/>
    <lineage>
        <taxon>Bacteria</taxon>
        <taxon>Bacillati</taxon>
        <taxon>Actinomycetota</taxon>
        <taxon>Actinomycetes</taxon>
        <taxon>Streptosporangiales</taxon>
        <taxon>Streptosporangiaceae</taxon>
        <taxon>Spongiactinospora</taxon>
    </lineage>
</organism>
<proteinExistence type="predicted"/>
<comment type="caution">
    <text evidence="3">The sequence shown here is derived from an EMBL/GenBank/DDBJ whole genome shotgun (WGS) entry which is preliminary data.</text>
</comment>
<feature type="compositionally biased region" description="Basic and acidic residues" evidence="1">
    <location>
        <begin position="137"/>
        <end position="157"/>
    </location>
</feature>
<keyword evidence="2" id="KW-0472">Membrane</keyword>
<feature type="transmembrane region" description="Helical" evidence="2">
    <location>
        <begin position="48"/>
        <end position="68"/>
    </location>
</feature>
<keyword evidence="2" id="KW-1133">Transmembrane helix</keyword>
<feature type="region of interest" description="Disordered" evidence="1">
    <location>
        <begin position="292"/>
        <end position="335"/>
    </location>
</feature>
<dbReference type="InterPro" id="IPR047789">
    <property type="entry name" value="CU044_5270-like"/>
</dbReference>
<accession>A0A366M2G6</accession>
<dbReference type="OrthoDB" id="3822522at2"/>
<keyword evidence="4" id="KW-1185">Reference proteome</keyword>
<evidence type="ECO:0000256" key="2">
    <source>
        <dbReference type="SAM" id="Phobius"/>
    </source>
</evidence>
<evidence type="ECO:0000256" key="1">
    <source>
        <dbReference type="SAM" id="MobiDB-lite"/>
    </source>
</evidence>
<feature type="transmembrane region" description="Helical" evidence="2">
    <location>
        <begin position="80"/>
        <end position="102"/>
    </location>
</feature>
<feature type="region of interest" description="Disordered" evidence="1">
    <location>
        <begin position="137"/>
        <end position="161"/>
    </location>
</feature>
<evidence type="ECO:0000313" key="4">
    <source>
        <dbReference type="Proteomes" id="UP000253303"/>
    </source>
</evidence>
<gene>
    <name evidence="3" type="ORF">DP939_13825</name>
</gene>
<reference evidence="3 4" key="1">
    <citation type="submission" date="2018-06" db="EMBL/GenBank/DDBJ databases">
        <title>Sphaerisporangium craniellae sp. nov., isolated from a marine sponge in the South China Sea.</title>
        <authorList>
            <person name="Li L."/>
        </authorList>
    </citation>
    <scope>NUCLEOTIDE SEQUENCE [LARGE SCALE GENOMIC DNA]</scope>
    <source>
        <strain evidence="3 4">LHW63015</strain>
    </source>
</reference>
<feature type="compositionally biased region" description="Pro residues" evidence="1">
    <location>
        <begin position="323"/>
        <end position="335"/>
    </location>
</feature>
<sequence length="335" mass="35868">MGEPHEDLPELRELRELYGEPPPPRPSAAARVRARLDDERRRRARLPWILAVAAATATAVAVVVSTVPSTPAATLTGRSVLLAAATAAAAVPGKPAGAYWHVSRLRSDIRRIGGHQLVSERLNEQWATEDGRHWRGERDLGIRPRSPADEAAWRRDGSPSTWHGVALNTSPGKGGLAQVTGRAPFSIAGRDLTVAQILRLPGDPADLERRVRGMLPADAPEGLFADALCGLLWSKPSPPGVRAAAYRLLAGLAEVRYLGDSADERGRPGAGFSFTVRRSDAPVLRTLIIDPRTSQVLSSTDQGPGEEKRSELVLSAGWTTSEPSPPRVPAKPSPS</sequence>
<feature type="region of interest" description="Disordered" evidence="1">
    <location>
        <begin position="1"/>
        <end position="31"/>
    </location>
</feature>
<dbReference type="AlphaFoldDB" id="A0A366M2G6"/>
<dbReference type="Proteomes" id="UP000253303">
    <property type="component" value="Unassembled WGS sequence"/>
</dbReference>
<dbReference type="RefSeq" id="WP_113981051.1">
    <property type="nucleotide sequence ID" value="NZ_QMEY01000004.1"/>
</dbReference>
<protein>
    <recommendedName>
        <fullName evidence="5">CU044_5270 family protein</fullName>
    </recommendedName>
</protein>
<keyword evidence="2" id="KW-0812">Transmembrane</keyword>
<evidence type="ECO:0008006" key="5">
    <source>
        <dbReference type="Google" id="ProtNLM"/>
    </source>
</evidence>